<accession>A0A060AHF2</accession>
<dbReference type="Proteomes" id="UP000026980">
    <property type="component" value="Segment"/>
</dbReference>
<evidence type="ECO:0000313" key="2">
    <source>
        <dbReference type="Proteomes" id="UP000026980"/>
    </source>
</evidence>
<dbReference type="OrthoDB" id="27736at10239"/>
<name>A0A060AHF2_9CAUD</name>
<dbReference type="KEGG" id="vg:19686050"/>
<dbReference type="RefSeq" id="YP_009042662.1">
    <property type="nucleotide sequence ID" value="NC_024356.1"/>
</dbReference>
<protein>
    <submittedName>
        <fullName evidence="1">Tail tape measure chaperone protein</fullName>
    </submittedName>
</protein>
<organism evidence="1 2">
    <name type="scientific">Enterococcus phage IME-EFm1</name>
    <dbReference type="NCBI Taxonomy" id="1445858"/>
    <lineage>
        <taxon>Viruses</taxon>
        <taxon>Duplodnaviria</taxon>
        <taxon>Heunggongvirae</taxon>
        <taxon>Uroviricota</taxon>
        <taxon>Caudoviricetes</taxon>
        <taxon>Efemunavirus</taxon>
        <taxon>Efemunavirus Efm1</taxon>
    </lineage>
</organism>
<gene>
    <name evidence="1" type="ORF">IME_014</name>
</gene>
<dbReference type="GeneID" id="19686050"/>
<proteinExistence type="predicted"/>
<keyword evidence="2" id="KW-1185">Reference proteome</keyword>
<sequence>MDKMYTDLLSSESGTWSLSEINNADYNLLMELFTKDNKPKKEKLQDPVDFFGTFMSPQDIAKVKGETL</sequence>
<evidence type="ECO:0000313" key="1">
    <source>
        <dbReference type="EMBL" id="AIA65081.1"/>
    </source>
</evidence>
<dbReference type="EMBL" id="KJ010489">
    <property type="protein sequence ID" value="AIA65081.1"/>
    <property type="molecule type" value="Genomic_DNA"/>
</dbReference>
<reference evidence="1 2" key="1">
    <citation type="journal article" date="2014" name="J. Gen. Virol.">
        <title>Characterization and complete genome sequence analysis of novel bacteriophage IME-EFm1 infecting Enterococcus faecium.</title>
        <authorList>
            <person name="Wang Y."/>
            <person name="Wang W."/>
            <person name="Lv Y."/>
            <person name="Zheng W."/>
            <person name="Mi Z."/>
            <person name="Pei G."/>
            <person name="An X."/>
            <person name="Xu X."/>
            <person name="Han C."/>
            <person name="Liu J."/>
            <person name="Zhou C."/>
            <person name="Tong Y."/>
        </authorList>
    </citation>
    <scope>NUCLEOTIDE SEQUENCE [LARGE SCALE GENOMIC DNA]</scope>
</reference>